<organism evidence="9">
    <name type="scientific">uncultured Rubrobacteraceae bacterium</name>
    <dbReference type="NCBI Taxonomy" id="349277"/>
    <lineage>
        <taxon>Bacteria</taxon>
        <taxon>Bacillati</taxon>
        <taxon>Actinomycetota</taxon>
        <taxon>Rubrobacteria</taxon>
        <taxon>Rubrobacterales</taxon>
        <taxon>Rubrobacteraceae</taxon>
        <taxon>environmental samples</taxon>
    </lineage>
</organism>
<dbReference type="GO" id="GO:0022857">
    <property type="term" value="F:transmembrane transporter activity"/>
    <property type="evidence" value="ECO:0007669"/>
    <property type="project" value="InterPro"/>
</dbReference>
<dbReference type="InterPro" id="IPR020846">
    <property type="entry name" value="MFS_dom"/>
</dbReference>
<name>A0A6J4PF63_9ACTN</name>
<keyword evidence="3" id="KW-1003">Cell membrane</keyword>
<keyword evidence="6 7" id="KW-0472">Membrane</keyword>
<feature type="transmembrane region" description="Helical" evidence="7">
    <location>
        <begin position="376"/>
        <end position="392"/>
    </location>
</feature>
<sequence length="489" mass="48778">MSPAEGALTAEERVGQRNTRLLLVVVVTAILISVLNQTFVNVVVPDIRSDYGATQGQTGWVITGYLLVFAVGIPLYGRIADLYSLSRTFALGLLLLAAGSLACALAPSLPLLVAGRILQAAGASAIPALGFAAVAKALPEGSRGMALGLLSSSVGAGAAIGPVLGGVVTGIAGWHALFFLTVLLAALLIPGALYALPGVADGASGKPAGFLAAVRHFDVPGGLSLALSAGLALFGVTQGQVVGFSSPVSWGSFVAAGGLAAFFGWRIRGASDPFVTPHLFRNRAFLAASVTGFLMMFANVGSYVLVPLLLSEVNGLSATGIGLVLAPGAVVVAVLSPVAGRLSDRFGPRALVLIGLVIFGISMFSISAFAAGASSVAVAVGILGQSLGFALVNSPTANAAAASLSRDESGVGLGIYQMLFFLGGGFGPAVAATFLAVRQGAGAGALNPLFAASSASFSDAFLLLTISSVVALISATGLKRRIGKGDKGA</sequence>
<protein>
    <recommendedName>
        <fullName evidence="8">Major facilitator superfamily (MFS) profile domain-containing protein</fullName>
    </recommendedName>
</protein>
<evidence type="ECO:0000256" key="4">
    <source>
        <dbReference type="ARBA" id="ARBA00022692"/>
    </source>
</evidence>
<evidence type="ECO:0000256" key="2">
    <source>
        <dbReference type="ARBA" id="ARBA00022448"/>
    </source>
</evidence>
<accession>A0A6J4PF63</accession>
<feature type="transmembrane region" description="Helical" evidence="7">
    <location>
        <begin position="285"/>
        <end position="310"/>
    </location>
</feature>
<feature type="transmembrane region" description="Helical" evidence="7">
    <location>
        <begin position="248"/>
        <end position="265"/>
    </location>
</feature>
<keyword evidence="5 7" id="KW-1133">Transmembrane helix</keyword>
<evidence type="ECO:0000256" key="6">
    <source>
        <dbReference type="ARBA" id="ARBA00023136"/>
    </source>
</evidence>
<dbReference type="InterPro" id="IPR036259">
    <property type="entry name" value="MFS_trans_sf"/>
</dbReference>
<keyword evidence="2" id="KW-0813">Transport</keyword>
<dbReference type="PANTHER" id="PTHR42718:SF46">
    <property type="entry name" value="BLR6921 PROTEIN"/>
    <property type="match status" value="1"/>
</dbReference>
<dbReference type="InterPro" id="IPR004638">
    <property type="entry name" value="EmrB-like"/>
</dbReference>
<feature type="transmembrane region" description="Helical" evidence="7">
    <location>
        <begin position="457"/>
        <end position="478"/>
    </location>
</feature>
<dbReference type="NCBIfam" id="TIGR00711">
    <property type="entry name" value="efflux_EmrB"/>
    <property type="match status" value="1"/>
</dbReference>
<comment type="subcellular location">
    <subcellularLocation>
        <location evidence="1">Cell membrane</location>
        <topology evidence="1">Multi-pass membrane protein</topology>
    </subcellularLocation>
</comment>
<dbReference type="GO" id="GO:0005886">
    <property type="term" value="C:plasma membrane"/>
    <property type="evidence" value="ECO:0007669"/>
    <property type="project" value="UniProtKB-SubCell"/>
</dbReference>
<evidence type="ECO:0000259" key="8">
    <source>
        <dbReference type="PROSITE" id="PS50850"/>
    </source>
</evidence>
<reference evidence="9" key="1">
    <citation type="submission" date="2020-02" db="EMBL/GenBank/DDBJ databases">
        <authorList>
            <person name="Meier V. D."/>
        </authorList>
    </citation>
    <scope>NUCLEOTIDE SEQUENCE</scope>
    <source>
        <strain evidence="9">AVDCRST_MAG55</strain>
    </source>
</reference>
<dbReference type="PROSITE" id="PS50850">
    <property type="entry name" value="MFS"/>
    <property type="match status" value="1"/>
</dbReference>
<feature type="transmembrane region" description="Helical" evidence="7">
    <location>
        <begin position="350"/>
        <end position="370"/>
    </location>
</feature>
<evidence type="ECO:0000256" key="5">
    <source>
        <dbReference type="ARBA" id="ARBA00022989"/>
    </source>
</evidence>
<proteinExistence type="predicted"/>
<dbReference type="InterPro" id="IPR011701">
    <property type="entry name" value="MFS"/>
</dbReference>
<feature type="transmembrane region" description="Helical" evidence="7">
    <location>
        <begin position="21"/>
        <end position="39"/>
    </location>
</feature>
<dbReference type="PANTHER" id="PTHR42718">
    <property type="entry name" value="MAJOR FACILITATOR SUPERFAMILY MULTIDRUG TRANSPORTER MFSC"/>
    <property type="match status" value="1"/>
</dbReference>
<dbReference type="PRINTS" id="PR01036">
    <property type="entry name" value="TCRTETB"/>
</dbReference>
<feature type="transmembrane region" description="Helical" evidence="7">
    <location>
        <begin position="147"/>
        <end position="168"/>
    </location>
</feature>
<evidence type="ECO:0000256" key="1">
    <source>
        <dbReference type="ARBA" id="ARBA00004651"/>
    </source>
</evidence>
<evidence type="ECO:0000256" key="7">
    <source>
        <dbReference type="SAM" id="Phobius"/>
    </source>
</evidence>
<dbReference type="Gene3D" id="1.20.1250.20">
    <property type="entry name" value="MFS general substrate transporter like domains"/>
    <property type="match status" value="2"/>
</dbReference>
<feature type="transmembrane region" description="Helical" evidence="7">
    <location>
        <begin position="316"/>
        <end position="338"/>
    </location>
</feature>
<feature type="transmembrane region" description="Helical" evidence="7">
    <location>
        <begin position="413"/>
        <end position="437"/>
    </location>
</feature>
<feature type="domain" description="Major facilitator superfamily (MFS) profile" evidence="8">
    <location>
        <begin position="22"/>
        <end position="483"/>
    </location>
</feature>
<gene>
    <name evidence="9" type="ORF">AVDCRST_MAG55-1425</name>
</gene>
<evidence type="ECO:0000313" key="9">
    <source>
        <dbReference type="EMBL" id="CAA9412748.1"/>
    </source>
</evidence>
<evidence type="ECO:0000256" key="3">
    <source>
        <dbReference type="ARBA" id="ARBA00022475"/>
    </source>
</evidence>
<feature type="transmembrane region" description="Helical" evidence="7">
    <location>
        <begin position="174"/>
        <end position="196"/>
    </location>
</feature>
<dbReference type="Pfam" id="PF07690">
    <property type="entry name" value="MFS_1"/>
    <property type="match status" value="1"/>
</dbReference>
<dbReference type="AlphaFoldDB" id="A0A6J4PF63"/>
<feature type="transmembrane region" description="Helical" evidence="7">
    <location>
        <begin position="89"/>
        <end position="111"/>
    </location>
</feature>
<dbReference type="EMBL" id="CADCUZ010000060">
    <property type="protein sequence ID" value="CAA9412748.1"/>
    <property type="molecule type" value="Genomic_DNA"/>
</dbReference>
<dbReference type="SUPFAM" id="SSF103473">
    <property type="entry name" value="MFS general substrate transporter"/>
    <property type="match status" value="1"/>
</dbReference>
<feature type="transmembrane region" description="Helical" evidence="7">
    <location>
        <begin position="59"/>
        <end position="77"/>
    </location>
</feature>
<keyword evidence="4 7" id="KW-0812">Transmembrane</keyword>